<dbReference type="InterPro" id="IPR011344">
    <property type="entry name" value="ssDNA-bd"/>
</dbReference>
<organism evidence="4 5">
    <name type="scientific">Aliarcobacter skirrowii</name>
    <dbReference type="NCBI Taxonomy" id="28200"/>
    <lineage>
        <taxon>Bacteria</taxon>
        <taxon>Pseudomonadati</taxon>
        <taxon>Campylobacterota</taxon>
        <taxon>Epsilonproteobacteria</taxon>
        <taxon>Campylobacterales</taxon>
        <taxon>Arcobacteraceae</taxon>
        <taxon>Aliarcobacter</taxon>
    </lineage>
</organism>
<dbReference type="Pfam" id="PF00436">
    <property type="entry name" value="SSB"/>
    <property type="match status" value="1"/>
</dbReference>
<dbReference type="SUPFAM" id="SSF50249">
    <property type="entry name" value="Nucleic acid-binding proteins"/>
    <property type="match status" value="1"/>
</dbReference>
<sequence length="109" mass="12223">MNKVILMGRFTKEPEIIELENGGLIAKCCLAKTKRYKKQNGEVVEDTLFIDVVAFNGLADVISKYTKKGSQILIAGELKLENWVSQDGSKKSKHIVQIDDIALLDKKEE</sequence>
<dbReference type="HAMAP" id="MF_00984">
    <property type="entry name" value="SSB"/>
    <property type="match status" value="1"/>
</dbReference>
<comment type="caution">
    <text evidence="2">Lacks conserved residue(s) required for the propagation of feature annotation.</text>
</comment>
<dbReference type="InterPro" id="IPR012340">
    <property type="entry name" value="NA-bd_OB-fold"/>
</dbReference>
<dbReference type="InterPro" id="IPR000424">
    <property type="entry name" value="Primosome_PriB/ssb"/>
</dbReference>
<proteinExistence type="inferred from homology"/>
<dbReference type="GO" id="GO:0003697">
    <property type="term" value="F:single-stranded DNA binding"/>
    <property type="evidence" value="ECO:0007669"/>
    <property type="project" value="UniProtKB-UniRule"/>
</dbReference>
<comment type="caution">
    <text evidence="4">The sequence shown here is derived from an EMBL/GenBank/DDBJ whole genome shotgun (WGS) entry which is preliminary data.</text>
</comment>
<dbReference type="NCBIfam" id="TIGR00621">
    <property type="entry name" value="ssb"/>
    <property type="match status" value="1"/>
</dbReference>
<dbReference type="PIRSF" id="PIRSF002070">
    <property type="entry name" value="SSB"/>
    <property type="match status" value="1"/>
</dbReference>
<protein>
    <recommendedName>
        <fullName evidence="2 3">Single-stranded DNA-binding protein</fullName>
        <shortName evidence="2">SSB</shortName>
    </recommendedName>
</protein>
<dbReference type="AlphaFoldDB" id="A0AAW9DAU9"/>
<dbReference type="EMBL" id="JAUQUR010000002">
    <property type="protein sequence ID" value="MDX4069261.1"/>
    <property type="molecule type" value="Genomic_DNA"/>
</dbReference>
<accession>A0AAW9DAU9</accession>
<comment type="subunit">
    <text evidence="2">Homotetramer.</text>
</comment>
<dbReference type="Proteomes" id="UP001283691">
    <property type="component" value="Unassembled WGS sequence"/>
</dbReference>
<dbReference type="PROSITE" id="PS50935">
    <property type="entry name" value="SSB"/>
    <property type="match status" value="1"/>
</dbReference>
<name>A0AAW9DAU9_9BACT</name>
<reference evidence="4" key="2">
    <citation type="submission" date="2023-07" db="EMBL/GenBank/DDBJ databases">
        <authorList>
            <person name="Zhang M."/>
            <person name="Zhou G."/>
        </authorList>
    </citation>
    <scope>NUCLEOTIDE SEQUENCE</scope>
    <source>
        <strain evidence="4">BJSY19SF1-2</strain>
    </source>
</reference>
<dbReference type="CDD" id="cd04496">
    <property type="entry name" value="SSB_OBF"/>
    <property type="match status" value="1"/>
</dbReference>
<keyword evidence="1 2" id="KW-0238">DNA-binding</keyword>
<dbReference type="PANTHER" id="PTHR10302">
    <property type="entry name" value="SINGLE-STRANDED DNA-BINDING PROTEIN"/>
    <property type="match status" value="1"/>
</dbReference>
<evidence type="ECO:0000256" key="1">
    <source>
        <dbReference type="ARBA" id="ARBA00023125"/>
    </source>
</evidence>
<dbReference type="RefSeq" id="WP_319047988.1">
    <property type="nucleotide sequence ID" value="NZ_JAUQUR010000002.1"/>
</dbReference>
<evidence type="ECO:0000313" key="5">
    <source>
        <dbReference type="Proteomes" id="UP001283691"/>
    </source>
</evidence>
<dbReference type="GO" id="GO:0006260">
    <property type="term" value="P:DNA replication"/>
    <property type="evidence" value="ECO:0007669"/>
    <property type="project" value="InterPro"/>
</dbReference>
<evidence type="ECO:0000256" key="2">
    <source>
        <dbReference type="HAMAP-Rule" id="MF_00984"/>
    </source>
</evidence>
<gene>
    <name evidence="4" type="primary">ssb</name>
    <name evidence="4" type="ORF">Q6A80_05920</name>
</gene>
<evidence type="ECO:0000313" key="4">
    <source>
        <dbReference type="EMBL" id="MDX4069261.1"/>
    </source>
</evidence>
<evidence type="ECO:0000256" key="3">
    <source>
        <dbReference type="PIRNR" id="PIRNR002070"/>
    </source>
</evidence>
<dbReference type="Gene3D" id="2.40.50.140">
    <property type="entry name" value="Nucleic acid-binding proteins"/>
    <property type="match status" value="1"/>
</dbReference>
<dbReference type="GO" id="GO:0009295">
    <property type="term" value="C:nucleoid"/>
    <property type="evidence" value="ECO:0007669"/>
    <property type="project" value="TreeGrafter"/>
</dbReference>
<dbReference type="PANTHER" id="PTHR10302:SF27">
    <property type="entry name" value="SINGLE-STRANDED DNA-BINDING PROTEIN"/>
    <property type="match status" value="1"/>
</dbReference>
<reference evidence="4" key="1">
    <citation type="journal article" date="2023" name="Front. Microbiol.">
        <title>Genomic diversity and taxonomic marker for Arcobacter species.</title>
        <authorList>
            <person name="Zhou G."/>
            <person name="Gu Y."/>
            <person name="Wang H."/>
            <person name="Chen X."/>
            <person name="Zhang X."/>
            <person name="Shao Z."/>
            <person name="Yan X."/>
            <person name="Zhang J."/>
            <person name="Zhang M."/>
        </authorList>
    </citation>
    <scope>NUCLEOTIDE SEQUENCE</scope>
    <source>
        <strain evidence="4">BJSY19SF1-2</strain>
    </source>
</reference>